<evidence type="ECO:0000313" key="3">
    <source>
        <dbReference type="Proteomes" id="UP000028549"/>
    </source>
</evidence>
<dbReference type="STRING" id="246786.GS18_0216505"/>
<accession>A0A084GNU8</accession>
<feature type="region of interest" description="Disordered" evidence="1">
    <location>
        <begin position="76"/>
        <end position="96"/>
    </location>
</feature>
<evidence type="ECO:0000256" key="1">
    <source>
        <dbReference type="SAM" id="MobiDB-lite"/>
    </source>
</evidence>
<dbReference type="Pfam" id="PF17261">
    <property type="entry name" value="DUF5327"/>
    <property type="match status" value="1"/>
</dbReference>
<sequence length="96" mass="10845">MDIHISKLLAKMEKEVRMAMNGSSESEVRERLLAVKTLCDLVLDEKSGESSEPFKPKLQSSKPLEMDALQLQKMMGASSFNKKKEEEDCGDSLFDF</sequence>
<proteinExistence type="predicted"/>
<comment type="caution">
    <text evidence="2">The sequence shown here is derived from an EMBL/GenBank/DDBJ whole genome shotgun (WGS) entry which is preliminary data.</text>
</comment>
<name>A0A084GNU8_METID</name>
<dbReference type="EMBL" id="JNVC02000013">
    <property type="protein sequence ID" value="KEZ49010.1"/>
    <property type="molecule type" value="Genomic_DNA"/>
</dbReference>
<dbReference type="AlphaFoldDB" id="A0A084GNU8"/>
<evidence type="ECO:0000313" key="2">
    <source>
        <dbReference type="EMBL" id="KEZ49010.1"/>
    </source>
</evidence>
<organism evidence="2 3">
    <name type="scientific">Metabacillus indicus</name>
    <name type="common">Bacillus indicus</name>
    <dbReference type="NCBI Taxonomy" id="246786"/>
    <lineage>
        <taxon>Bacteria</taxon>
        <taxon>Bacillati</taxon>
        <taxon>Bacillota</taxon>
        <taxon>Bacilli</taxon>
        <taxon>Bacillales</taxon>
        <taxon>Bacillaceae</taxon>
        <taxon>Metabacillus</taxon>
    </lineage>
</organism>
<keyword evidence="3" id="KW-1185">Reference proteome</keyword>
<reference evidence="2 3" key="1">
    <citation type="journal article" date="2005" name="Int. J. Syst. Evol. Microbiol.">
        <title>Bacillus cibi sp. nov., isolated from jeotgal, a traditional Korean fermented seafood.</title>
        <authorList>
            <person name="Yoon J.H."/>
            <person name="Lee C.H."/>
            <person name="Oh T.K."/>
        </authorList>
    </citation>
    <scope>NUCLEOTIDE SEQUENCE [LARGE SCALE GENOMIC DNA]</scope>
    <source>
        <strain evidence="2 3">DSM 16189</strain>
    </source>
</reference>
<dbReference type="RefSeq" id="WP_029566560.1">
    <property type="nucleotide sequence ID" value="NZ_CP176757.1"/>
</dbReference>
<dbReference type="OrthoDB" id="2361717at2"/>
<dbReference type="Proteomes" id="UP000028549">
    <property type="component" value="Unassembled WGS sequence"/>
</dbReference>
<gene>
    <name evidence="2" type="ORF">GS18_0216505</name>
</gene>
<dbReference type="InterPro" id="IPR035218">
    <property type="entry name" value="DUF5327"/>
</dbReference>
<protein>
    <submittedName>
        <fullName evidence="2">Uncharacterized protein</fullName>
    </submittedName>
</protein>